<gene>
    <name evidence="2" type="ORF">GA0061101_103253</name>
</gene>
<proteinExistence type="predicted"/>
<dbReference type="EMBL" id="FMAF01000003">
    <property type="protein sequence ID" value="SCB18363.1"/>
    <property type="molecule type" value="Genomic_DNA"/>
</dbReference>
<keyword evidence="1" id="KW-0472">Membrane</keyword>
<reference evidence="2 3" key="1">
    <citation type="submission" date="2016-08" db="EMBL/GenBank/DDBJ databases">
        <authorList>
            <person name="Seilhamer J.J."/>
        </authorList>
    </citation>
    <scope>NUCLEOTIDE SEQUENCE [LARGE SCALE GENOMIC DNA]</scope>
    <source>
        <strain evidence="2 3">P1-7</strain>
    </source>
</reference>
<organism evidence="2 3">
    <name type="scientific">Rhizobium lusitanum</name>
    <dbReference type="NCBI Taxonomy" id="293958"/>
    <lineage>
        <taxon>Bacteria</taxon>
        <taxon>Pseudomonadati</taxon>
        <taxon>Pseudomonadota</taxon>
        <taxon>Alphaproteobacteria</taxon>
        <taxon>Hyphomicrobiales</taxon>
        <taxon>Rhizobiaceae</taxon>
        <taxon>Rhizobium/Agrobacterium group</taxon>
        <taxon>Rhizobium</taxon>
    </lineage>
</organism>
<keyword evidence="1" id="KW-1133">Transmembrane helix</keyword>
<evidence type="ECO:0000313" key="2">
    <source>
        <dbReference type="EMBL" id="SCB18363.1"/>
    </source>
</evidence>
<sequence>MKWPAIIILLLVQLMLTIFAWFLGGSQLAQTVGPILTLPIGILVCGIWMEW</sequence>
<feature type="transmembrane region" description="Helical" evidence="1">
    <location>
        <begin position="6"/>
        <end position="24"/>
    </location>
</feature>
<evidence type="ECO:0000313" key="3">
    <source>
        <dbReference type="Proteomes" id="UP000199205"/>
    </source>
</evidence>
<evidence type="ECO:0000256" key="1">
    <source>
        <dbReference type="SAM" id="Phobius"/>
    </source>
</evidence>
<accession>A0A1C3US94</accession>
<feature type="transmembrane region" description="Helical" evidence="1">
    <location>
        <begin position="31"/>
        <end position="49"/>
    </location>
</feature>
<name>A0A1C3US94_9HYPH</name>
<dbReference type="Proteomes" id="UP000199205">
    <property type="component" value="Unassembled WGS sequence"/>
</dbReference>
<protein>
    <submittedName>
        <fullName evidence="2">Uncharacterized protein</fullName>
    </submittedName>
</protein>
<dbReference type="AlphaFoldDB" id="A0A1C3US94"/>
<keyword evidence="1" id="KW-0812">Transmembrane</keyword>